<dbReference type="Proteomes" id="UP001057452">
    <property type="component" value="Chromosome 16"/>
</dbReference>
<protein>
    <submittedName>
        <fullName evidence="1">Uncharacterized protein</fullName>
    </submittedName>
</protein>
<feature type="non-terminal residue" evidence="1">
    <location>
        <position position="1"/>
    </location>
</feature>
<gene>
    <name evidence="1" type="ORF">KUCAC02_014751</name>
</gene>
<evidence type="ECO:0000313" key="1">
    <source>
        <dbReference type="EMBL" id="KAI4811880.1"/>
    </source>
</evidence>
<name>A0ACB9WGK8_CHAAC</name>
<evidence type="ECO:0000313" key="2">
    <source>
        <dbReference type="Proteomes" id="UP001057452"/>
    </source>
</evidence>
<dbReference type="EMBL" id="CM043800">
    <property type="protein sequence ID" value="KAI4811880.1"/>
    <property type="molecule type" value="Genomic_DNA"/>
</dbReference>
<sequence length="112" mass="11616">GFCLAVPRATLTAVDGVDLHSESQQLLPLLHCCCDSALIAPAHIAALPVVFGYCCAGELVADVQTAPPPTKLRPWSASCNGRRMTPRPRGNHESGLQIDDGVRAGGGVEEGG</sequence>
<organism evidence="1 2">
    <name type="scientific">Chaenocephalus aceratus</name>
    <name type="common">Blackfin icefish</name>
    <name type="synonym">Chaenichthys aceratus</name>
    <dbReference type="NCBI Taxonomy" id="36190"/>
    <lineage>
        <taxon>Eukaryota</taxon>
        <taxon>Metazoa</taxon>
        <taxon>Chordata</taxon>
        <taxon>Craniata</taxon>
        <taxon>Vertebrata</taxon>
        <taxon>Euteleostomi</taxon>
        <taxon>Actinopterygii</taxon>
        <taxon>Neopterygii</taxon>
        <taxon>Teleostei</taxon>
        <taxon>Neoteleostei</taxon>
        <taxon>Acanthomorphata</taxon>
        <taxon>Eupercaria</taxon>
        <taxon>Perciformes</taxon>
        <taxon>Notothenioidei</taxon>
        <taxon>Channichthyidae</taxon>
        <taxon>Chaenocephalus</taxon>
    </lineage>
</organism>
<reference evidence="1" key="1">
    <citation type="submission" date="2022-05" db="EMBL/GenBank/DDBJ databases">
        <title>Chromosome-level genome of Chaenocephalus aceratus.</title>
        <authorList>
            <person name="Park H."/>
        </authorList>
    </citation>
    <scope>NUCLEOTIDE SEQUENCE</scope>
    <source>
        <strain evidence="1">KU_202001</strain>
    </source>
</reference>
<proteinExistence type="predicted"/>
<keyword evidence="2" id="KW-1185">Reference proteome</keyword>
<feature type="non-terminal residue" evidence="1">
    <location>
        <position position="112"/>
    </location>
</feature>
<comment type="caution">
    <text evidence="1">The sequence shown here is derived from an EMBL/GenBank/DDBJ whole genome shotgun (WGS) entry which is preliminary data.</text>
</comment>
<accession>A0ACB9WGK8</accession>